<dbReference type="Proteomes" id="UP001250662">
    <property type="component" value="Unassembled WGS sequence"/>
</dbReference>
<organism evidence="3 4">
    <name type="scientific">Croceitalea vernalis</name>
    <dbReference type="NCBI Taxonomy" id="3075599"/>
    <lineage>
        <taxon>Bacteria</taxon>
        <taxon>Pseudomonadati</taxon>
        <taxon>Bacteroidota</taxon>
        <taxon>Flavobacteriia</taxon>
        <taxon>Flavobacteriales</taxon>
        <taxon>Flavobacteriaceae</taxon>
        <taxon>Croceitalea</taxon>
    </lineage>
</organism>
<keyword evidence="4" id="KW-1185">Reference proteome</keyword>
<protein>
    <submittedName>
        <fullName evidence="3">DUF6268 family outer membrane beta-barrel protein</fullName>
    </submittedName>
</protein>
<keyword evidence="1" id="KW-0732">Signal</keyword>
<name>A0ABU3BJ61_9FLAO</name>
<dbReference type="RefSeq" id="WP_311388062.1">
    <property type="nucleotide sequence ID" value="NZ_JAVRHU010000003.1"/>
</dbReference>
<feature type="signal peptide" evidence="1">
    <location>
        <begin position="1"/>
        <end position="23"/>
    </location>
</feature>
<reference evidence="3 4" key="1">
    <citation type="submission" date="2023-09" db="EMBL/GenBank/DDBJ databases">
        <authorList>
            <person name="Rey-Velasco X."/>
        </authorList>
    </citation>
    <scope>NUCLEOTIDE SEQUENCE [LARGE SCALE GENOMIC DNA]</scope>
    <source>
        <strain evidence="3 4">P007</strain>
    </source>
</reference>
<evidence type="ECO:0000313" key="4">
    <source>
        <dbReference type="Proteomes" id="UP001250662"/>
    </source>
</evidence>
<evidence type="ECO:0000313" key="3">
    <source>
        <dbReference type="EMBL" id="MDT0622185.1"/>
    </source>
</evidence>
<dbReference type="InterPro" id="IPR046235">
    <property type="entry name" value="DUF6268"/>
</dbReference>
<dbReference type="Pfam" id="PF19783">
    <property type="entry name" value="DUF6268"/>
    <property type="match status" value="1"/>
</dbReference>
<sequence length="293" mass="33868">MINKLFPSVCIVLMLIQFSNTCAQSTDLVRVEYLRIPENESGIQTSRYKFLLNAPIKVNEENYLIIGGEYNQFDVDFSQQLPFDKSELQKLHIIDLNLGYITKWNDNWRFIGILTPRLASNFTEGAMTDDFFFNATATLWKEKKDVEKPFRIVLGLTYNSTTGLPIPLPLISYYKRFHPKWSYTLGIPKMNFKYHPSSNHTLQLALLLDGYFINIQDDILLPDNTLGSRISLSALIGVIGYQYNITKMMSLYVLGGRSLIQEGILRNDRRDRTLLLNDEANFYLRTGFKISIF</sequence>
<comment type="caution">
    <text evidence="3">The sequence shown here is derived from an EMBL/GenBank/DDBJ whole genome shotgun (WGS) entry which is preliminary data.</text>
</comment>
<gene>
    <name evidence="3" type="ORF">RM520_11150</name>
</gene>
<evidence type="ECO:0000256" key="1">
    <source>
        <dbReference type="SAM" id="SignalP"/>
    </source>
</evidence>
<dbReference type="EMBL" id="JAVRHU010000003">
    <property type="protein sequence ID" value="MDT0622185.1"/>
    <property type="molecule type" value="Genomic_DNA"/>
</dbReference>
<accession>A0ABU3BJ61</accession>
<feature type="domain" description="DUF6268" evidence="2">
    <location>
        <begin position="84"/>
        <end position="267"/>
    </location>
</feature>
<feature type="chain" id="PRO_5045294671" evidence="1">
    <location>
        <begin position="24"/>
        <end position="293"/>
    </location>
</feature>
<proteinExistence type="predicted"/>
<evidence type="ECO:0000259" key="2">
    <source>
        <dbReference type="Pfam" id="PF19783"/>
    </source>
</evidence>